<dbReference type="RefSeq" id="WP_307233908.1">
    <property type="nucleotide sequence ID" value="NZ_JAUSVF010000002.1"/>
</dbReference>
<evidence type="ECO:0008006" key="3">
    <source>
        <dbReference type="Google" id="ProtNLM"/>
    </source>
</evidence>
<sequence>MLTPLTILSLDQGKIYLPPPDRFGDGMVETSMPLVRARNPGRKLAPWEKAKNVVRLLNQLYASTAGRGRRAMTSGLLAMRHLKGQERQG</sequence>
<name>A0ABU0BVR4_9HYPH</name>
<comment type="caution">
    <text evidence="1">The sequence shown here is derived from an EMBL/GenBank/DDBJ whole genome shotgun (WGS) entry which is preliminary data.</text>
</comment>
<keyword evidence="2" id="KW-1185">Reference proteome</keyword>
<gene>
    <name evidence="1" type="ORF">QO002_004556</name>
</gene>
<evidence type="ECO:0000313" key="1">
    <source>
        <dbReference type="EMBL" id="MDQ0322350.1"/>
    </source>
</evidence>
<proteinExistence type="predicted"/>
<protein>
    <recommendedName>
        <fullName evidence="3">Transposase</fullName>
    </recommendedName>
</protein>
<evidence type="ECO:0000313" key="2">
    <source>
        <dbReference type="Proteomes" id="UP001230207"/>
    </source>
</evidence>
<organism evidence="1 2">
    <name type="scientific">Pararhizobium capsulatum DSM 1112</name>
    <dbReference type="NCBI Taxonomy" id="1121113"/>
    <lineage>
        <taxon>Bacteria</taxon>
        <taxon>Pseudomonadati</taxon>
        <taxon>Pseudomonadota</taxon>
        <taxon>Alphaproteobacteria</taxon>
        <taxon>Hyphomicrobiales</taxon>
        <taxon>Rhizobiaceae</taxon>
        <taxon>Rhizobium/Agrobacterium group</taxon>
        <taxon>Pararhizobium</taxon>
    </lineage>
</organism>
<accession>A0ABU0BVR4</accession>
<dbReference type="EMBL" id="JAUSVF010000002">
    <property type="protein sequence ID" value="MDQ0322350.1"/>
    <property type="molecule type" value="Genomic_DNA"/>
</dbReference>
<dbReference type="Proteomes" id="UP001230207">
    <property type="component" value="Unassembled WGS sequence"/>
</dbReference>
<reference evidence="1 2" key="1">
    <citation type="submission" date="2023-07" db="EMBL/GenBank/DDBJ databases">
        <title>Genomic Encyclopedia of Type Strains, Phase IV (KMG-IV): sequencing the most valuable type-strain genomes for metagenomic binning, comparative biology and taxonomic classification.</title>
        <authorList>
            <person name="Goeker M."/>
        </authorList>
    </citation>
    <scope>NUCLEOTIDE SEQUENCE [LARGE SCALE GENOMIC DNA]</scope>
    <source>
        <strain evidence="1 2">DSM 1112</strain>
    </source>
</reference>